<reference evidence="2 3" key="1">
    <citation type="submission" date="2024-02" db="EMBL/GenBank/DDBJ databases">
        <authorList>
            <person name="Daric V."/>
            <person name="Darras S."/>
        </authorList>
    </citation>
    <scope>NUCLEOTIDE SEQUENCE [LARGE SCALE GENOMIC DNA]</scope>
</reference>
<evidence type="ECO:0000313" key="3">
    <source>
        <dbReference type="Proteomes" id="UP001642483"/>
    </source>
</evidence>
<evidence type="ECO:0000256" key="1">
    <source>
        <dbReference type="SAM" id="Coils"/>
    </source>
</evidence>
<dbReference type="Proteomes" id="UP001642483">
    <property type="component" value="Unassembled WGS sequence"/>
</dbReference>
<protein>
    <submittedName>
        <fullName evidence="2">Uncharacterized protein</fullName>
    </submittedName>
</protein>
<comment type="caution">
    <text evidence="2">The sequence shown here is derived from an EMBL/GenBank/DDBJ whole genome shotgun (WGS) entry which is preliminary data.</text>
</comment>
<gene>
    <name evidence="2" type="ORF">CVLEPA_LOCUS9379</name>
</gene>
<dbReference type="Pfam" id="PF03999">
    <property type="entry name" value="MAP65_ASE1"/>
    <property type="match status" value="2"/>
</dbReference>
<keyword evidence="1" id="KW-0175">Coiled coil</keyword>
<feature type="coiled-coil region" evidence="1">
    <location>
        <begin position="49"/>
        <end position="84"/>
    </location>
</feature>
<dbReference type="InterPro" id="IPR007145">
    <property type="entry name" value="MAP65_Ase1_PRC1"/>
</dbReference>
<keyword evidence="3" id="KW-1185">Reference proteome</keyword>
<dbReference type="PANTHER" id="PTHR19321:SF41">
    <property type="entry name" value="FASCETTO-RELATED"/>
    <property type="match status" value="1"/>
</dbReference>
<proteinExistence type="predicted"/>
<dbReference type="EMBL" id="CAWYQH010000057">
    <property type="protein sequence ID" value="CAK8679116.1"/>
    <property type="molecule type" value="Genomic_DNA"/>
</dbReference>
<dbReference type="Gene3D" id="1.20.58.1520">
    <property type="match status" value="1"/>
</dbReference>
<dbReference type="PANTHER" id="PTHR19321">
    <property type="entry name" value="PROTEIN REGULATOR OF CYTOKINESIS 1 PRC1-RELATED"/>
    <property type="match status" value="1"/>
</dbReference>
<organism evidence="2 3">
    <name type="scientific">Clavelina lepadiformis</name>
    <name type="common">Light-bulb sea squirt</name>
    <name type="synonym">Ascidia lepadiformis</name>
    <dbReference type="NCBI Taxonomy" id="159417"/>
    <lineage>
        <taxon>Eukaryota</taxon>
        <taxon>Metazoa</taxon>
        <taxon>Chordata</taxon>
        <taxon>Tunicata</taxon>
        <taxon>Ascidiacea</taxon>
        <taxon>Aplousobranchia</taxon>
        <taxon>Clavelinidae</taxon>
        <taxon>Clavelina</taxon>
    </lineage>
</organism>
<name>A0ABP0FKA3_CLALP</name>
<accession>A0ABP0FKA3</accession>
<feature type="coiled-coil region" evidence="1">
    <location>
        <begin position="270"/>
        <end position="331"/>
    </location>
</feature>
<sequence>MFRRRTQPLEMSLLNVMKTYLPQLEIIWTKIGFPDKQLEARGNTVCSHMENLLKDMVDEESKLQKNMEEKIRRYSQQAASLKELLRIDDSQESSLEHFALPSNKTSSSASSLSHGLSGSLLLKENNARDEVIKLRKIKETRKTKVQLYIEREKKLCLQLDQNPKYTCDVDSYLTESNKASIGSRVEALQENYDRRLRRYETLRFNIMEKLDKYGSPTEADFMAAIVANAKPMFPLSDEKLQTIETMANNMVRKETASNLANEITKLWQRLEMAKTECDDFEKKYMIINDQISENAMKALKNELERLKKLEESRLQCQIEQTQRKLAKIKTDNFMESAEDQPVCEFMKLQYFFQQLQENVRVKEACAKDRDRLKNRGGKLLADEKERKQLQKQTCRMKKNALNAAEQWTAAKGVQFLANGLSLDAYFETHWKKFDEIRGKLLMQRKLKRK</sequence>
<evidence type="ECO:0000313" key="2">
    <source>
        <dbReference type="EMBL" id="CAK8679116.1"/>
    </source>
</evidence>